<proteinExistence type="predicted"/>
<accession>A0ABN7AXZ2</accession>
<protein>
    <submittedName>
        <fullName evidence="2">Uncharacterized protein</fullName>
    </submittedName>
</protein>
<dbReference type="EMBL" id="AP028915">
    <property type="protein sequence ID" value="BES97056.1"/>
    <property type="molecule type" value="Genomic_DNA"/>
</dbReference>
<feature type="coiled-coil region" evidence="1">
    <location>
        <begin position="28"/>
        <end position="90"/>
    </location>
</feature>
<keyword evidence="3" id="KW-1185">Reference proteome</keyword>
<organism evidence="2 3">
    <name type="scientific">Nesidiocoris tenuis</name>
    <dbReference type="NCBI Taxonomy" id="355587"/>
    <lineage>
        <taxon>Eukaryota</taxon>
        <taxon>Metazoa</taxon>
        <taxon>Ecdysozoa</taxon>
        <taxon>Arthropoda</taxon>
        <taxon>Hexapoda</taxon>
        <taxon>Insecta</taxon>
        <taxon>Pterygota</taxon>
        <taxon>Neoptera</taxon>
        <taxon>Paraneoptera</taxon>
        <taxon>Hemiptera</taxon>
        <taxon>Heteroptera</taxon>
        <taxon>Panheteroptera</taxon>
        <taxon>Cimicomorpha</taxon>
        <taxon>Miridae</taxon>
        <taxon>Dicyphina</taxon>
        <taxon>Nesidiocoris</taxon>
    </lineage>
</organism>
<gene>
    <name evidence="2" type="ORF">NTJ_09870</name>
</gene>
<reference evidence="2 3" key="1">
    <citation type="submission" date="2023-09" db="EMBL/GenBank/DDBJ databases">
        <title>Nesidiocoris tenuis whole genome shotgun sequence.</title>
        <authorList>
            <person name="Shibata T."/>
            <person name="Shimoda M."/>
            <person name="Kobayashi T."/>
            <person name="Uehara T."/>
        </authorList>
    </citation>
    <scope>NUCLEOTIDE SEQUENCE [LARGE SCALE GENOMIC DNA]</scope>
    <source>
        <strain evidence="2 3">Japan</strain>
    </source>
</reference>
<name>A0ABN7AXZ2_9HEMI</name>
<keyword evidence="1" id="KW-0175">Coiled coil</keyword>
<evidence type="ECO:0000256" key="1">
    <source>
        <dbReference type="SAM" id="Coils"/>
    </source>
</evidence>
<evidence type="ECO:0000313" key="3">
    <source>
        <dbReference type="Proteomes" id="UP001307889"/>
    </source>
</evidence>
<dbReference type="Proteomes" id="UP001307889">
    <property type="component" value="Chromosome 7"/>
</dbReference>
<sequence length="96" mass="11786">MPREEDSEKRKKKFFPFTEALDEECVRKSELRNKVDVLNFRADQVQSQYAQAEVANKKLLQGMNRLRRREQEYIRRVDELNQELERIRSKIHETYR</sequence>
<evidence type="ECO:0000313" key="2">
    <source>
        <dbReference type="EMBL" id="BES97056.1"/>
    </source>
</evidence>